<sequence length="313" mass="35978">MFIREEHVMSQKASSITSLISAFARAYHVEHDEPLIFNDFAARELITSQELADIGKNMTQGIHFFHPDADRTFGGQSDRMLKWITQVQLAPITLSRAAYSEQVILQETALGLKQVVILGAGMDTFAVRHPELEDTLEVFEVDLPSTQQLKRERLHQAKLVIPRNLHFVPMDFTRDKVSVDWTDAAGLDKVKTLFTLLGVSYYLSKSDISRLMYHIFTEMPAGSSIVLDYADEHLFQEKGQYHRVEHMVKMAEMGGEPMQSCFTYKEMEQLMENAGLLIYEHLTPGDIQHRYFRDRTDHLSAFETIHFIHAVKK</sequence>
<dbReference type="EMBL" id="BMFU01000007">
    <property type="protein sequence ID" value="GGH65045.1"/>
    <property type="molecule type" value="Genomic_DNA"/>
</dbReference>
<keyword evidence="3" id="KW-0808">Transferase</keyword>
<name>A0ABQ1ZJ45_9BACL</name>
<keyword evidence="6" id="KW-1185">Reference proteome</keyword>
<comment type="function">
    <text evidence="4">Exhibits S-adenosyl-L-methionine-dependent methyltransferase activity.</text>
</comment>
<dbReference type="Pfam" id="PF04072">
    <property type="entry name" value="LCM"/>
    <property type="match status" value="1"/>
</dbReference>
<evidence type="ECO:0000256" key="3">
    <source>
        <dbReference type="ARBA" id="ARBA00022679"/>
    </source>
</evidence>
<dbReference type="Gene3D" id="3.40.50.150">
    <property type="entry name" value="Vaccinia Virus protein VP39"/>
    <property type="match status" value="1"/>
</dbReference>
<dbReference type="Proteomes" id="UP000652153">
    <property type="component" value="Unassembled WGS sequence"/>
</dbReference>
<comment type="similarity">
    <text evidence="1 4">Belongs to the UPF0677 family.</text>
</comment>
<protein>
    <recommendedName>
        <fullName evidence="4">S-adenosyl-L-methionine-dependent methyltransferase</fullName>
        <ecNumber evidence="4">2.1.1.-</ecNumber>
    </recommendedName>
</protein>
<keyword evidence="4" id="KW-0949">S-adenosyl-L-methionine</keyword>
<reference evidence="6" key="1">
    <citation type="journal article" date="2019" name="Int. J. Syst. Evol. Microbiol.">
        <title>The Global Catalogue of Microorganisms (GCM) 10K type strain sequencing project: providing services to taxonomists for standard genome sequencing and annotation.</title>
        <authorList>
            <consortium name="The Broad Institute Genomics Platform"/>
            <consortium name="The Broad Institute Genome Sequencing Center for Infectious Disease"/>
            <person name="Wu L."/>
            <person name="Ma J."/>
        </authorList>
    </citation>
    <scope>NUCLEOTIDE SEQUENCE [LARGE SCALE GENOMIC DNA]</scope>
    <source>
        <strain evidence="6">CGMCC 1.12770</strain>
    </source>
</reference>
<proteinExistence type="inferred from homology"/>
<dbReference type="PANTHER" id="PTHR43619">
    <property type="entry name" value="S-ADENOSYL-L-METHIONINE-DEPENDENT METHYLTRANSFERASE YKTD-RELATED"/>
    <property type="match status" value="1"/>
</dbReference>
<dbReference type="EC" id="2.1.1.-" evidence="4"/>
<dbReference type="InterPro" id="IPR011610">
    <property type="entry name" value="SAM_mthyl_Trfase_ML2640-like"/>
</dbReference>
<dbReference type="InterPro" id="IPR029063">
    <property type="entry name" value="SAM-dependent_MTases_sf"/>
</dbReference>
<dbReference type="InterPro" id="IPR007213">
    <property type="entry name" value="Ppm1/Ppm2/Tcmp"/>
</dbReference>
<evidence type="ECO:0000256" key="2">
    <source>
        <dbReference type="ARBA" id="ARBA00022603"/>
    </source>
</evidence>
<organism evidence="5 6">
    <name type="scientific">Paenibacillus silvae</name>
    <dbReference type="NCBI Taxonomy" id="1325358"/>
    <lineage>
        <taxon>Bacteria</taxon>
        <taxon>Bacillati</taxon>
        <taxon>Bacillota</taxon>
        <taxon>Bacilli</taxon>
        <taxon>Bacillales</taxon>
        <taxon>Paenibacillaceae</taxon>
        <taxon>Paenibacillus</taxon>
    </lineage>
</organism>
<dbReference type="GO" id="GO:0032259">
    <property type="term" value="P:methylation"/>
    <property type="evidence" value="ECO:0007669"/>
    <property type="project" value="UniProtKB-KW"/>
</dbReference>
<evidence type="ECO:0000256" key="4">
    <source>
        <dbReference type="RuleBase" id="RU362030"/>
    </source>
</evidence>
<comment type="caution">
    <text evidence="5">The sequence shown here is derived from an EMBL/GenBank/DDBJ whole genome shotgun (WGS) entry which is preliminary data.</text>
</comment>
<evidence type="ECO:0000313" key="5">
    <source>
        <dbReference type="EMBL" id="GGH65045.1"/>
    </source>
</evidence>
<evidence type="ECO:0000256" key="1">
    <source>
        <dbReference type="ARBA" id="ARBA00008138"/>
    </source>
</evidence>
<dbReference type="NCBIfam" id="TIGR00027">
    <property type="entry name" value="mthyl_TIGR00027"/>
    <property type="match status" value="1"/>
</dbReference>
<dbReference type="SUPFAM" id="SSF53335">
    <property type="entry name" value="S-adenosyl-L-methionine-dependent methyltransferases"/>
    <property type="match status" value="1"/>
</dbReference>
<gene>
    <name evidence="5" type="primary">yktD</name>
    <name evidence="5" type="ORF">GCM10008014_44050</name>
</gene>
<accession>A0ABQ1ZJ45</accession>
<evidence type="ECO:0000313" key="6">
    <source>
        <dbReference type="Proteomes" id="UP000652153"/>
    </source>
</evidence>
<keyword evidence="2 4" id="KW-0489">Methyltransferase</keyword>
<dbReference type="GO" id="GO:0008168">
    <property type="term" value="F:methyltransferase activity"/>
    <property type="evidence" value="ECO:0007669"/>
    <property type="project" value="UniProtKB-KW"/>
</dbReference>
<dbReference type="PANTHER" id="PTHR43619:SF2">
    <property type="entry name" value="S-ADENOSYL-L-METHIONINE-DEPENDENT METHYLTRANSFERASES SUPERFAMILY PROTEIN"/>
    <property type="match status" value="1"/>
</dbReference>